<protein>
    <submittedName>
        <fullName evidence="1">Uncharacterized protein</fullName>
    </submittedName>
</protein>
<dbReference type="Proteomes" id="UP000236604">
    <property type="component" value="Unassembled WGS sequence"/>
</dbReference>
<evidence type="ECO:0000313" key="1">
    <source>
        <dbReference type="EMBL" id="PNS00496.1"/>
    </source>
</evidence>
<gene>
    <name evidence="1" type="ORF">X927_03085</name>
</gene>
<dbReference type="AlphaFoldDB" id="A0A2K1PCL7"/>
<dbReference type="EMBL" id="AZRN01000010">
    <property type="protein sequence ID" value="PNS00496.1"/>
    <property type="molecule type" value="Genomic_DNA"/>
</dbReference>
<sequence>MAKGVVFYFSLDGSGDVAKGIAFYSSLDGCGLG</sequence>
<organism evidence="1 2">
    <name type="scientific">Petrotoga mexicana DSM 14811</name>
    <dbReference type="NCBI Taxonomy" id="1122954"/>
    <lineage>
        <taxon>Bacteria</taxon>
        <taxon>Thermotogati</taxon>
        <taxon>Thermotogota</taxon>
        <taxon>Thermotogae</taxon>
        <taxon>Petrotogales</taxon>
        <taxon>Petrotogaceae</taxon>
        <taxon>Petrotoga</taxon>
    </lineage>
</organism>
<evidence type="ECO:0000313" key="2">
    <source>
        <dbReference type="Proteomes" id="UP000236604"/>
    </source>
</evidence>
<name>A0A2K1PCL7_9BACT</name>
<accession>A0A2K1PCL7</accession>
<proteinExistence type="predicted"/>
<keyword evidence="2" id="KW-1185">Reference proteome</keyword>
<reference evidence="1 2" key="1">
    <citation type="submission" date="2013-12" db="EMBL/GenBank/DDBJ databases">
        <title>Comparative genomics of Petrotoga isolates.</title>
        <authorList>
            <person name="Nesbo C.L."/>
            <person name="Charchuk R."/>
            <person name="Chow K."/>
        </authorList>
    </citation>
    <scope>NUCLEOTIDE SEQUENCE [LARGE SCALE GENOMIC DNA]</scope>
    <source>
        <strain evidence="1 2">DSM 14811</strain>
    </source>
</reference>
<comment type="caution">
    <text evidence="1">The sequence shown here is derived from an EMBL/GenBank/DDBJ whole genome shotgun (WGS) entry which is preliminary data.</text>
</comment>